<evidence type="ECO:0000256" key="3">
    <source>
        <dbReference type="ARBA" id="ARBA00022801"/>
    </source>
</evidence>
<keyword evidence="3" id="KW-0378">Hydrolase</keyword>
<organism evidence="6 7">
    <name type="scientific">Acorus calamus</name>
    <name type="common">Sweet flag</name>
    <dbReference type="NCBI Taxonomy" id="4465"/>
    <lineage>
        <taxon>Eukaryota</taxon>
        <taxon>Viridiplantae</taxon>
        <taxon>Streptophyta</taxon>
        <taxon>Embryophyta</taxon>
        <taxon>Tracheophyta</taxon>
        <taxon>Spermatophyta</taxon>
        <taxon>Magnoliopsida</taxon>
        <taxon>Liliopsida</taxon>
        <taxon>Acoraceae</taxon>
        <taxon>Acorus</taxon>
    </lineage>
</organism>
<feature type="region of interest" description="Disordered" evidence="4">
    <location>
        <begin position="1"/>
        <end position="80"/>
    </location>
</feature>
<feature type="region of interest" description="Disordered" evidence="4">
    <location>
        <begin position="428"/>
        <end position="458"/>
    </location>
</feature>
<keyword evidence="7" id="KW-1185">Reference proteome</keyword>
<dbReference type="SUPFAM" id="SSF54001">
    <property type="entry name" value="Cysteine proteinases"/>
    <property type="match status" value="1"/>
</dbReference>
<evidence type="ECO:0000313" key="6">
    <source>
        <dbReference type="EMBL" id="KAK1293225.1"/>
    </source>
</evidence>
<dbReference type="InterPro" id="IPR003653">
    <property type="entry name" value="Peptidase_C48_C"/>
</dbReference>
<dbReference type="Pfam" id="PF02902">
    <property type="entry name" value="Peptidase_C48"/>
    <property type="match status" value="1"/>
</dbReference>
<feature type="compositionally biased region" description="Basic residues" evidence="4">
    <location>
        <begin position="64"/>
        <end position="80"/>
    </location>
</feature>
<evidence type="ECO:0000256" key="4">
    <source>
        <dbReference type="SAM" id="MobiDB-lite"/>
    </source>
</evidence>
<comment type="similarity">
    <text evidence="1">Belongs to the peptidase C48 family.</text>
</comment>
<dbReference type="AlphaFoldDB" id="A0AAV9CWJ0"/>
<dbReference type="GO" id="GO:0008234">
    <property type="term" value="F:cysteine-type peptidase activity"/>
    <property type="evidence" value="ECO:0007669"/>
    <property type="project" value="InterPro"/>
</dbReference>
<keyword evidence="2 6" id="KW-0645">Protease</keyword>
<feature type="compositionally biased region" description="Acidic residues" evidence="4">
    <location>
        <begin position="446"/>
        <end position="458"/>
    </location>
</feature>
<protein>
    <submittedName>
        <fullName evidence="6">Ubiquitin-like-specific protease 1B</fullName>
    </submittedName>
</protein>
<evidence type="ECO:0000259" key="5">
    <source>
        <dbReference type="Pfam" id="PF02902"/>
    </source>
</evidence>
<dbReference type="PANTHER" id="PTHR34835">
    <property type="entry name" value="OS07G0283600 PROTEIN-RELATED"/>
    <property type="match status" value="1"/>
</dbReference>
<evidence type="ECO:0000256" key="1">
    <source>
        <dbReference type="ARBA" id="ARBA00005234"/>
    </source>
</evidence>
<dbReference type="InterPro" id="IPR038765">
    <property type="entry name" value="Papain-like_cys_pep_sf"/>
</dbReference>
<feature type="domain" description="Ubiquitin-like protease family profile" evidence="5">
    <location>
        <begin position="735"/>
        <end position="803"/>
    </location>
</feature>
<feature type="compositionally biased region" description="Basic and acidic residues" evidence="4">
    <location>
        <begin position="428"/>
        <end position="445"/>
    </location>
</feature>
<evidence type="ECO:0000313" key="7">
    <source>
        <dbReference type="Proteomes" id="UP001180020"/>
    </source>
</evidence>
<dbReference type="GO" id="GO:0006508">
    <property type="term" value="P:proteolysis"/>
    <property type="evidence" value="ECO:0007669"/>
    <property type="project" value="UniProtKB-KW"/>
</dbReference>
<comment type="caution">
    <text evidence="6">The sequence shown here is derived from an EMBL/GenBank/DDBJ whole genome shotgun (WGS) entry which is preliminary data.</text>
</comment>
<name>A0AAV9CWJ0_ACOCL</name>
<dbReference type="Proteomes" id="UP001180020">
    <property type="component" value="Unassembled WGS sequence"/>
</dbReference>
<proteinExistence type="inferred from homology"/>
<evidence type="ECO:0000256" key="2">
    <source>
        <dbReference type="ARBA" id="ARBA00022670"/>
    </source>
</evidence>
<reference evidence="6" key="1">
    <citation type="journal article" date="2023" name="Nat. Commun.">
        <title>Diploid and tetraploid genomes of Acorus and the evolution of monocots.</title>
        <authorList>
            <person name="Ma L."/>
            <person name="Liu K.W."/>
            <person name="Li Z."/>
            <person name="Hsiao Y.Y."/>
            <person name="Qi Y."/>
            <person name="Fu T."/>
            <person name="Tang G.D."/>
            <person name="Zhang D."/>
            <person name="Sun W.H."/>
            <person name="Liu D.K."/>
            <person name="Li Y."/>
            <person name="Chen G.Z."/>
            <person name="Liu X.D."/>
            <person name="Liao X.Y."/>
            <person name="Jiang Y.T."/>
            <person name="Yu X."/>
            <person name="Hao Y."/>
            <person name="Huang J."/>
            <person name="Zhao X.W."/>
            <person name="Ke S."/>
            <person name="Chen Y.Y."/>
            <person name="Wu W.L."/>
            <person name="Hsu J.L."/>
            <person name="Lin Y.F."/>
            <person name="Huang M.D."/>
            <person name="Li C.Y."/>
            <person name="Huang L."/>
            <person name="Wang Z.W."/>
            <person name="Zhao X."/>
            <person name="Zhong W.Y."/>
            <person name="Peng D.H."/>
            <person name="Ahmad S."/>
            <person name="Lan S."/>
            <person name="Zhang J.S."/>
            <person name="Tsai W.C."/>
            <person name="Van de Peer Y."/>
            <person name="Liu Z.J."/>
        </authorList>
    </citation>
    <scope>NUCLEOTIDE SEQUENCE</scope>
    <source>
        <strain evidence="6">CP</strain>
    </source>
</reference>
<dbReference type="EMBL" id="JAUJYO010000017">
    <property type="protein sequence ID" value="KAK1293225.1"/>
    <property type="molecule type" value="Genomic_DNA"/>
</dbReference>
<dbReference type="Gene3D" id="3.40.395.10">
    <property type="entry name" value="Adenoviral Proteinase, Chain A"/>
    <property type="match status" value="1"/>
</dbReference>
<gene>
    <name evidence="6" type="primary">ULP1B</name>
    <name evidence="6" type="ORF">QJS10_CPB17g00503</name>
</gene>
<reference evidence="6" key="2">
    <citation type="submission" date="2023-06" db="EMBL/GenBank/DDBJ databases">
        <authorList>
            <person name="Ma L."/>
            <person name="Liu K.-W."/>
            <person name="Li Z."/>
            <person name="Hsiao Y.-Y."/>
            <person name="Qi Y."/>
            <person name="Fu T."/>
            <person name="Tang G."/>
            <person name="Zhang D."/>
            <person name="Sun W.-H."/>
            <person name="Liu D.-K."/>
            <person name="Li Y."/>
            <person name="Chen G.-Z."/>
            <person name="Liu X.-D."/>
            <person name="Liao X.-Y."/>
            <person name="Jiang Y.-T."/>
            <person name="Yu X."/>
            <person name="Hao Y."/>
            <person name="Huang J."/>
            <person name="Zhao X.-W."/>
            <person name="Ke S."/>
            <person name="Chen Y.-Y."/>
            <person name="Wu W.-L."/>
            <person name="Hsu J.-L."/>
            <person name="Lin Y.-F."/>
            <person name="Huang M.-D."/>
            <person name="Li C.-Y."/>
            <person name="Huang L."/>
            <person name="Wang Z.-W."/>
            <person name="Zhao X."/>
            <person name="Zhong W.-Y."/>
            <person name="Peng D.-H."/>
            <person name="Ahmad S."/>
            <person name="Lan S."/>
            <person name="Zhang J.-S."/>
            <person name="Tsai W.-C."/>
            <person name="Van De Peer Y."/>
            <person name="Liu Z.-J."/>
        </authorList>
    </citation>
    <scope>NUCLEOTIDE SEQUENCE</scope>
    <source>
        <strain evidence="6">CP</strain>
        <tissue evidence="6">Leaves</tissue>
    </source>
</reference>
<sequence>MARPQKITPRRSPRNQKAIISDEDDPFTSTRKTRASSSRDGGGNPMNMKTQEKSKPKSSTNMKSKPKPSTTRKKKKQVRECHRRLMKKTPFNILVNIPRIQFQSELLDVIVSSYKSDGDFFEIGGQPISLTAEDVALIIGLPAYGETPNLNSSSTESEIKKRFFSDTSIITRSALKNSMSSLMNSDDPKDIQDFVKLWIAFIFASFLFPIGHYNCPIPLFGLLDDLKSTWKYAWSVAIRDQLMEGVRKQRACIKMRDEGRYSKSSMGYVFGCTAVLCAWFYEHTRTTRWTPTAHHVSPRLFKWAMKLTRRRGEKNADPFRVTATEVTIDLKVDDGERWLLYGGRMDKMKEWNTPLNYWNEKDEQQQQEPKRLASVVPSLSLKRKLGSIHHFGGNKLRKKLKRMKGEMEVLKSKVELLKVQNARLSKELQRKEDEKLQEKLGKEGEEGGEEEGEEEASQNDEYYIIRRYDFDGGHESGGDDKEPYRIVDVSSQETDLSIVPFSQDPDEGSLELGPLSVIPFSQDPNEGIIQGVPKKASYVERLKRRNRTSSYLLRSPYYHGSVKKELLKAMGNVAQETEVLLLTPPSPKRKKKMTNVPFRIPKRKVLTEKRRNYQGKRFLSAEDDELINQFLSLPITRDPYLCIGEKWINAWQIRDVLFKLELEDDALDIYFGILEDEQSPTKWYYVSSWAQKTLKDSHPLLEDAVSVESYMNTLTGFFRGCTTTTLMDLDMVQWLKMYFRLHHFISNVEDWPIIRDDQCPQQSNGVDCGMFVLKYGEHLIKGTDMNFEQKDIPRFRGEYAVKVIRKAKESESRIKKIQEDREMVVVLVDEFDQEIYALIRNAQCSVRGNSTPTPKPLVRCPDLMPRGGEGNQFCSKRVQTIIDGSTDTLYKTSVKSPICPFGCENEMSDQIIV</sequence>
<accession>A0AAV9CWJ0</accession>